<dbReference type="Pfam" id="PF00132">
    <property type="entry name" value="Hexapep"/>
    <property type="match status" value="1"/>
</dbReference>
<dbReference type="AlphaFoldDB" id="A0A6C0E1V2"/>
<reference evidence="2" key="1">
    <citation type="journal article" date="2020" name="Nature">
        <title>Giant virus diversity and host interactions through global metagenomics.</title>
        <authorList>
            <person name="Schulz F."/>
            <person name="Roux S."/>
            <person name="Paez-Espino D."/>
            <person name="Jungbluth S."/>
            <person name="Walsh D.A."/>
            <person name="Denef V.J."/>
            <person name="McMahon K.D."/>
            <person name="Konstantinidis K.T."/>
            <person name="Eloe-Fadrosh E.A."/>
            <person name="Kyrpides N.C."/>
            <person name="Woyke T."/>
        </authorList>
    </citation>
    <scope>NUCLEOTIDE SEQUENCE</scope>
    <source>
        <strain evidence="2">GVMAG-M-3300023179-114</strain>
    </source>
</reference>
<evidence type="ECO:0000256" key="1">
    <source>
        <dbReference type="ARBA" id="ARBA00022679"/>
    </source>
</evidence>
<evidence type="ECO:0008006" key="3">
    <source>
        <dbReference type="Google" id="ProtNLM"/>
    </source>
</evidence>
<dbReference type="GO" id="GO:0016740">
    <property type="term" value="F:transferase activity"/>
    <property type="evidence" value="ECO:0007669"/>
    <property type="project" value="UniProtKB-KW"/>
</dbReference>
<dbReference type="EMBL" id="MN739720">
    <property type="protein sequence ID" value="QHT22712.1"/>
    <property type="molecule type" value="Genomic_DNA"/>
</dbReference>
<dbReference type="InterPro" id="IPR050179">
    <property type="entry name" value="Trans_hexapeptide_repeat"/>
</dbReference>
<dbReference type="PANTHER" id="PTHR43300">
    <property type="entry name" value="ACETYLTRANSFERASE"/>
    <property type="match status" value="1"/>
</dbReference>
<dbReference type="CDD" id="cd03349">
    <property type="entry name" value="LbH_XAT"/>
    <property type="match status" value="1"/>
</dbReference>
<dbReference type="Gene3D" id="2.160.10.10">
    <property type="entry name" value="Hexapeptide repeat proteins"/>
    <property type="match status" value="1"/>
</dbReference>
<dbReference type="InterPro" id="IPR011004">
    <property type="entry name" value="Trimer_LpxA-like_sf"/>
</dbReference>
<dbReference type="SUPFAM" id="SSF51161">
    <property type="entry name" value="Trimeric LpxA-like enzymes"/>
    <property type="match status" value="1"/>
</dbReference>
<keyword evidence="1" id="KW-0808">Transferase</keyword>
<proteinExistence type="predicted"/>
<organism evidence="2">
    <name type="scientific">viral metagenome</name>
    <dbReference type="NCBI Taxonomy" id="1070528"/>
    <lineage>
        <taxon>unclassified sequences</taxon>
        <taxon>metagenomes</taxon>
        <taxon>organismal metagenomes</taxon>
    </lineage>
</organism>
<dbReference type="InterPro" id="IPR018357">
    <property type="entry name" value="Hexapep_transf_CS"/>
</dbReference>
<protein>
    <recommendedName>
        <fullName evidence="3">Acetyltransferase</fullName>
    </recommendedName>
</protein>
<accession>A0A6C0E1V2</accession>
<name>A0A6C0E1V2_9ZZZZ</name>
<dbReference type="PANTHER" id="PTHR43300:SF11">
    <property type="entry name" value="ACETYLTRANSFERASE RV3034C-RELATED"/>
    <property type="match status" value="1"/>
</dbReference>
<evidence type="ECO:0000313" key="2">
    <source>
        <dbReference type="EMBL" id="QHT22712.1"/>
    </source>
</evidence>
<dbReference type="PROSITE" id="PS00101">
    <property type="entry name" value="HEXAPEP_TRANSFERASES"/>
    <property type="match status" value="1"/>
</dbReference>
<sequence length="177" mass="19903">MLFGKYTYGNPNIHWKNENAKLVVGNFCSIAVNVNIYLGGNHRTDWVTAYPFGHIHENIFNNFNGLGHPSTKGDVIIGNDVWIGENVTIMSGVTIGDGAAIANNSHVVKDVEPYSLIGGNPAKLIKYRFTPEQIEKLLEIKWWYWDDKKINAFTPLLCSNNIDEFIKSAFEMLKGVK</sequence>
<dbReference type="InterPro" id="IPR001451">
    <property type="entry name" value="Hexapep"/>
</dbReference>